<dbReference type="AlphaFoldDB" id="A0A1I3ARA6"/>
<evidence type="ECO:0000256" key="1">
    <source>
        <dbReference type="ARBA" id="ARBA00011046"/>
    </source>
</evidence>
<keyword evidence="3" id="KW-0238">DNA-binding</keyword>
<accession>A0A1I3ARA6</accession>
<evidence type="ECO:0000256" key="4">
    <source>
        <dbReference type="ARBA" id="ARBA00023163"/>
    </source>
</evidence>
<dbReference type="OrthoDB" id="1849040at2"/>
<evidence type="ECO:0000313" key="6">
    <source>
        <dbReference type="Proteomes" id="UP000198668"/>
    </source>
</evidence>
<evidence type="ECO:0000313" key="5">
    <source>
        <dbReference type="EMBL" id="SFH52259.1"/>
    </source>
</evidence>
<dbReference type="RefSeq" id="WP_092090756.1">
    <property type="nucleotide sequence ID" value="NZ_FOQE01000001.1"/>
</dbReference>
<dbReference type="GO" id="GO:0003677">
    <property type="term" value="F:DNA binding"/>
    <property type="evidence" value="ECO:0007669"/>
    <property type="project" value="UniProtKB-KW"/>
</dbReference>
<name>A0A1I3ARA6_9LACT</name>
<dbReference type="NCBIfam" id="TIGR02698">
    <property type="entry name" value="CopY_TcrY"/>
    <property type="match status" value="1"/>
</dbReference>
<sequence>MKTKERATISDAEWEVMRVVWTNKQTTSREIIAILESKMNWKPATIKTLIGRLVEKGMLQAKPEGNKYLYQAAVSEEESVEEKSSAFFEHICNKKAGKTLAYLLEEAELSFDDVGLLEKVLQQKKQEAVTEVSCKCTPGQCNCKASYDEA</sequence>
<keyword evidence="2" id="KW-0805">Transcription regulation</keyword>
<protein>
    <submittedName>
        <fullName evidence="5">Copper transport repressor, CopY/TcrY family</fullName>
    </submittedName>
</protein>
<dbReference type="InterPro" id="IPR036390">
    <property type="entry name" value="WH_DNA-bd_sf"/>
</dbReference>
<organism evidence="5 6">
    <name type="scientific">Pisciglobus halotolerans</name>
    <dbReference type="NCBI Taxonomy" id="745365"/>
    <lineage>
        <taxon>Bacteria</taxon>
        <taxon>Bacillati</taxon>
        <taxon>Bacillota</taxon>
        <taxon>Bacilli</taxon>
        <taxon>Lactobacillales</taxon>
        <taxon>Carnobacteriaceae</taxon>
    </lineage>
</organism>
<dbReference type="InterPro" id="IPR005650">
    <property type="entry name" value="BlaI_family"/>
</dbReference>
<dbReference type="Gene3D" id="1.10.10.10">
    <property type="entry name" value="Winged helix-like DNA-binding domain superfamily/Winged helix DNA-binding domain"/>
    <property type="match status" value="1"/>
</dbReference>
<evidence type="ECO:0000256" key="2">
    <source>
        <dbReference type="ARBA" id="ARBA00023015"/>
    </source>
</evidence>
<keyword evidence="4" id="KW-0804">Transcription</keyword>
<dbReference type="InterPro" id="IPR014071">
    <property type="entry name" value="Cu_transp_CopY/TcrY"/>
</dbReference>
<dbReference type="SUPFAM" id="SSF46785">
    <property type="entry name" value="Winged helix' DNA-binding domain"/>
    <property type="match status" value="1"/>
</dbReference>
<reference evidence="5 6" key="1">
    <citation type="submission" date="2016-10" db="EMBL/GenBank/DDBJ databases">
        <authorList>
            <person name="de Groot N.N."/>
        </authorList>
    </citation>
    <scope>NUCLEOTIDE SEQUENCE [LARGE SCALE GENOMIC DNA]</scope>
    <source>
        <strain evidence="5 6">DSM 27630</strain>
    </source>
</reference>
<evidence type="ECO:0000256" key="3">
    <source>
        <dbReference type="ARBA" id="ARBA00023125"/>
    </source>
</evidence>
<proteinExistence type="inferred from homology"/>
<dbReference type="InterPro" id="IPR036388">
    <property type="entry name" value="WH-like_DNA-bd_sf"/>
</dbReference>
<dbReference type="Proteomes" id="UP000198668">
    <property type="component" value="Unassembled WGS sequence"/>
</dbReference>
<dbReference type="Pfam" id="PF03965">
    <property type="entry name" value="Penicillinase_R"/>
    <property type="match status" value="1"/>
</dbReference>
<dbReference type="GO" id="GO:0045892">
    <property type="term" value="P:negative regulation of DNA-templated transcription"/>
    <property type="evidence" value="ECO:0007669"/>
    <property type="project" value="InterPro"/>
</dbReference>
<comment type="similarity">
    <text evidence="1">Belongs to the BlaI transcriptional regulatory family.</text>
</comment>
<gene>
    <name evidence="5" type="ORF">SAMN04489868_101129</name>
</gene>
<dbReference type="PIRSF" id="PIRSF019455">
    <property type="entry name" value="CopR_AtkY"/>
    <property type="match status" value="1"/>
</dbReference>
<dbReference type="EMBL" id="FOQE01000001">
    <property type="protein sequence ID" value="SFH52259.1"/>
    <property type="molecule type" value="Genomic_DNA"/>
</dbReference>
<keyword evidence="6" id="KW-1185">Reference proteome</keyword>